<organism evidence="2 3">
    <name type="scientific">Myxococcus phage Mx8</name>
    <dbReference type="NCBI Taxonomy" id="49964"/>
    <lineage>
        <taxon>Viruses</taxon>
        <taxon>Duplodnaviria</taxon>
        <taxon>Heunggongvirae</taxon>
        <taxon>Uroviricota</taxon>
        <taxon>Caudoviricetes</taxon>
        <taxon>Myxoctovirus</taxon>
        <taxon>Myxoctovirus Mx8</taxon>
    </lineage>
</organism>
<sequence length="245" mass="27912">MTKCKPTPEMPKPFLFEGSTRIRVVVDEAGEPWFVAQDIAHALEYRMASDLTRLLKPHHLRTHAVRTNRGERSATIISEPAMYRAVFLSKSKKAEPFQEWVTSDVLRSIRKTGAYGVPMAAIRQAVAERFLGVGLAPYAKRFPTPFYEGIFRLRGWPWHGPGTPRPGVIAYWTNDLVYERLAPELLRLLRERNPMDKDTGRRAAKHHQLLSEDIGHPALAVAAKVDALNLPLEQNQVRVVFNWLQ</sequence>
<dbReference type="RefSeq" id="NP_203477.1">
    <property type="nucleotide sequence ID" value="NC_003085.1"/>
</dbReference>
<evidence type="ECO:0000259" key="1">
    <source>
        <dbReference type="PROSITE" id="PS51750"/>
    </source>
</evidence>
<dbReference type="PANTHER" id="PTHR36180">
    <property type="entry name" value="DNA-BINDING PROTEIN-RELATED-RELATED"/>
    <property type="match status" value="1"/>
</dbReference>
<dbReference type="InterPro" id="IPR018874">
    <property type="entry name" value="Phage_Mx8_p63_C"/>
</dbReference>
<name>Q94MQ6_9CAUD</name>
<dbReference type="OrthoDB" id="5682at10239"/>
<dbReference type="PANTHER" id="PTHR36180:SF2">
    <property type="entry name" value="BRO FAMILY PROTEIN"/>
    <property type="match status" value="1"/>
</dbReference>
<dbReference type="PROSITE" id="PS51750">
    <property type="entry name" value="BRO_N"/>
    <property type="match status" value="1"/>
</dbReference>
<dbReference type="Pfam" id="PF02498">
    <property type="entry name" value="Bro-N"/>
    <property type="match status" value="1"/>
</dbReference>
<dbReference type="EMBL" id="AF396866">
    <property type="protein sequence ID" value="AAK94398.1"/>
    <property type="molecule type" value="Genomic_DNA"/>
</dbReference>
<dbReference type="Pfam" id="PF10546">
    <property type="entry name" value="P63C"/>
    <property type="match status" value="1"/>
</dbReference>
<evidence type="ECO:0000313" key="2">
    <source>
        <dbReference type="EMBL" id="AAK94398.1"/>
    </source>
</evidence>
<dbReference type="Proteomes" id="UP000002093">
    <property type="component" value="Segment"/>
</dbReference>
<feature type="domain" description="Bro-N" evidence="1">
    <location>
        <begin position="1"/>
        <end position="113"/>
    </location>
</feature>
<keyword evidence="3" id="KW-1185">Reference proteome</keyword>
<dbReference type="GeneID" id="921777"/>
<accession>Q94MQ6</accession>
<dbReference type="SMART" id="SM01040">
    <property type="entry name" value="Bro-N"/>
    <property type="match status" value="1"/>
</dbReference>
<dbReference type="InterPro" id="IPR003497">
    <property type="entry name" value="BRO_N_domain"/>
</dbReference>
<evidence type="ECO:0000313" key="3">
    <source>
        <dbReference type="Proteomes" id="UP000002093"/>
    </source>
</evidence>
<protein>
    <submittedName>
        <fullName evidence="2">p63</fullName>
    </submittedName>
</protein>
<reference evidence="2 3" key="1">
    <citation type="submission" date="2001-06" db="EMBL/GenBank/DDBJ databases">
        <title>Genome organization of temperate Myxococcus phage Mx8.</title>
        <authorList>
            <person name="Youderian P."/>
            <person name="Walthers D."/>
            <person name="Salmi D."/>
            <person name="Magrini V."/>
            <person name="Hartzell P.L."/>
        </authorList>
    </citation>
    <scope>NUCLEOTIDE SEQUENCE [LARGE SCALE GENOMIC DNA]</scope>
</reference>
<proteinExistence type="predicted"/>
<dbReference type="KEGG" id="vg:921777"/>